<dbReference type="AlphaFoldDB" id="A0AAV7S863"/>
<protein>
    <submittedName>
        <fullName evidence="1">Uncharacterized protein</fullName>
    </submittedName>
</protein>
<evidence type="ECO:0000313" key="2">
    <source>
        <dbReference type="Proteomes" id="UP001066276"/>
    </source>
</evidence>
<comment type="caution">
    <text evidence="1">The sequence shown here is derived from an EMBL/GenBank/DDBJ whole genome shotgun (WGS) entry which is preliminary data.</text>
</comment>
<dbReference type="Proteomes" id="UP001066276">
    <property type="component" value="Chromosome 4_2"/>
</dbReference>
<sequence>MEPGGGTGGEAGEEDANPVAKALMEQLFGGLREDFATLRQELATTDKELKGEVAELGQRVATVERTCDA</sequence>
<organism evidence="1 2">
    <name type="scientific">Pleurodeles waltl</name>
    <name type="common">Iberian ribbed newt</name>
    <dbReference type="NCBI Taxonomy" id="8319"/>
    <lineage>
        <taxon>Eukaryota</taxon>
        <taxon>Metazoa</taxon>
        <taxon>Chordata</taxon>
        <taxon>Craniata</taxon>
        <taxon>Vertebrata</taxon>
        <taxon>Euteleostomi</taxon>
        <taxon>Amphibia</taxon>
        <taxon>Batrachia</taxon>
        <taxon>Caudata</taxon>
        <taxon>Salamandroidea</taxon>
        <taxon>Salamandridae</taxon>
        <taxon>Pleurodelinae</taxon>
        <taxon>Pleurodeles</taxon>
    </lineage>
</organism>
<dbReference type="Gene3D" id="1.20.5.170">
    <property type="match status" value="1"/>
</dbReference>
<evidence type="ECO:0000313" key="1">
    <source>
        <dbReference type="EMBL" id="KAJ1160147.1"/>
    </source>
</evidence>
<keyword evidence="2" id="KW-1185">Reference proteome</keyword>
<accession>A0AAV7S863</accession>
<dbReference type="EMBL" id="JANPWB010000008">
    <property type="protein sequence ID" value="KAJ1160147.1"/>
    <property type="molecule type" value="Genomic_DNA"/>
</dbReference>
<name>A0AAV7S863_PLEWA</name>
<gene>
    <name evidence="1" type="ORF">NDU88_000649</name>
</gene>
<proteinExistence type="predicted"/>
<reference evidence="1" key="1">
    <citation type="journal article" date="2022" name="bioRxiv">
        <title>Sequencing and chromosome-scale assembly of the giantPleurodeles waltlgenome.</title>
        <authorList>
            <person name="Brown T."/>
            <person name="Elewa A."/>
            <person name="Iarovenko S."/>
            <person name="Subramanian E."/>
            <person name="Araus A.J."/>
            <person name="Petzold A."/>
            <person name="Susuki M."/>
            <person name="Suzuki K.-i.T."/>
            <person name="Hayashi T."/>
            <person name="Toyoda A."/>
            <person name="Oliveira C."/>
            <person name="Osipova E."/>
            <person name="Leigh N.D."/>
            <person name="Simon A."/>
            <person name="Yun M.H."/>
        </authorList>
    </citation>
    <scope>NUCLEOTIDE SEQUENCE</scope>
    <source>
        <strain evidence="1">20211129_DDA</strain>
        <tissue evidence="1">Liver</tissue>
    </source>
</reference>